<dbReference type="InterPro" id="IPR002012">
    <property type="entry name" value="GnRH"/>
</dbReference>
<comment type="similarity">
    <text evidence="2 6">Belongs to the GnRH family.</text>
</comment>
<protein>
    <recommendedName>
        <fullName evidence="6">Progonadoliberin</fullName>
    </recommendedName>
    <component>
        <recommendedName>
            <fullName evidence="6">Gonadoliberin</fullName>
        </recommendedName>
        <alternativeName>
            <fullName evidence="6">Gonadotropin-releasing hormone</fullName>
            <shortName evidence="6">GnRH</shortName>
        </alternativeName>
        <alternativeName>
            <fullName evidence="6">Luliberin</fullName>
        </alternativeName>
        <alternativeName>
            <fullName evidence="6">Luteinizing hormone-releasing hormone</fullName>
            <shortName evidence="6">LH-RH</shortName>
        </alternativeName>
    </component>
    <component>
        <recommendedName>
            <fullName evidence="6">GnRH-associated peptide</fullName>
        </recommendedName>
        <alternativeName>
            <fullName evidence="6">GnRH-associated peptide</fullName>
        </alternativeName>
    </component>
</protein>
<evidence type="ECO:0000256" key="3">
    <source>
        <dbReference type="ARBA" id="ARBA00022525"/>
    </source>
</evidence>
<accession>A0A7N4PCE1</accession>
<reference evidence="9 10" key="1">
    <citation type="journal article" date="2011" name="Proc. Natl. Acad. Sci. U.S.A.">
        <title>Genetic diversity and population structure of the endangered marsupial Sarcophilus harrisii (Tasmanian devil).</title>
        <authorList>
            <person name="Miller W."/>
            <person name="Hayes V.M."/>
            <person name="Ratan A."/>
            <person name="Petersen D.C."/>
            <person name="Wittekindt N.E."/>
            <person name="Miller J."/>
            <person name="Walenz B."/>
            <person name="Knight J."/>
            <person name="Qi J."/>
            <person name="Zhao F."/>
            <person name="Wang Q."/>
            <person name="Bedoya-Reina O.C."/>
            <person name="Katiyar N."/>
            <person name="Tomsho L.P."/>
            <person name="Kasson L.M."/>
            <person name="Hardie R.A."/>
            <person name="Woodbridge P."/>
            <person name="Tindall E.A."/>
            <person name="Bertelsen M.F."/>
            <person name="Dixon D."/>
            <person name="Pyecroft S."/>
            <person name="Helgen K.M."/>
            <person name="Lesk A.M."/>
            <person name="Pringle T.H."/>
            <person name="Patterson N."/>
            <person name="Zhang Y."/>
            <person name="Kreiss A."/>
            <person name="Woods G.M."/>
            <person name="Jones M.E."/>
            <person name="Schuster S.C."/>
        </authorList>
    </citation>
    <scope>NUCLEOTIDE SEQUENCE [LARGE SCALE GENOMIC DNA]</scope>
</reference>
<evidence type="ECO:0000256" key="5">
    <source>
        <dbReference type="ARBA" id="ARBA00022815"/>
    </source>
</evidence>
<dbReference type="GO" id="GO:0005179">
    <property type="term" value="F:hormone activity"/>
    <property type="evidence" value="ECO:0007669"/>
    <property type="project" value="UniProtKB-KW"/>
</dbReference>
<dbReference type="InParanoid" id="A0A7N4PCE1"/>
<dbReference type="GO" id="GO:0005576">
    <property type="term" value="C:extracellular region"/>
    <property type="evidence" value="ECO:0007669"/>
    <property type="project" value="UniProtKB-SubCell"/>
</dbReference>
<keyword evidence="4 6" id="KW-0372">Hormone</keyword>
<dbReference type="Proteomes" id="UP000007648">
    <property type="component" value="Unassembled WGS sequence"/>
</dbReference>
<gene>
    <name evidence="9" type="primary">GNRH2</name>
</gene>
<evidence type="ECO:0000256" key="6">
    <source>
        <dbReference type="RuleBase" id="RU000635"/>
    </source>
</evidence>
<evidence type="ECO:0000313" key="10">
    <source>
        <dbReference type="Proteomes" id="UP000007648"/>
    </source>
</evidence>
<feature type="signal peptide" evidence="8">
    <location>
        <begin position="1"/>
        <end position="22"/>
    </location>
</feature>
<evidence type="ECO:0000256" key="4">
    <source>
        <dbReference type="ARBA" id="ARBA00022702"/>
    </source>
</evidence>
<name>A0A7N4PCE1_SARHA</name>
<dbReference type="Ensembl" id="ENSSHAT00000039146.1">
    <property type="protein sequence ID" value="ENSSHAP00000035524.1"/>
    <property type="gene ID" value="ENSSHAG00000001708.2"/>
</dbReference>
<evidence type="ECO:0000313" key="9">
    <source>
        <dbReference type="Ensembl" id="ENSSHAP00000035524.1"/>
    </source>
</evidence>
<organism evidence="9 10">
    <name type="scientific">Sarcophilus harrisii</name>
    <name type="common">Tasmanian devil</name>
    <name type="synonym">Sarcophilus laniarius</name>
    <dbReference type="NCBI Taxonomy" id="9305"/>
    <lineage>
        <taxon>Eukaryota</taxon>
        <taxon>Metazoa</taxon>
        <taxon>Chordata</taxon>
        <taxon>Craniata</taxon>
        <taxon>Vertebrata</taxon>
        <taxon>Euteleostomi</taxon>
        <taxon>Mammalia</taxon>
        <taxon>Metatheria</taxon>
        <taxon>Dasyuromorphia</taxon>
        <taxon>Dasyuridae</taxon>
        <taxon>Sarcophilus</taxon>
    </lineage>
</organism>
<evidence type="ECO:0000256" key="7">
    <source>
        <dbReference type="SAM" id="MobiDB-lite"/>
    </source>
</evidence>
<evidence type="ECO:0000256" key="2">
    <source>
        <dbReference type="ARBA" id="ARBA00010968"/>
    </source>
</evidence>
<keyword evidence="5 6" id="KW-0027">Amidation</keyword>
<dbReference type="AlphaFoldDB" id="A0A7N4PCE1"/>
<keyword evidence="10" id="KW-1185">Reference proteome</keyword>
<keyword evidence="8" id="KW-0732">Signal</keyword>
<comment type="function">
    <text evidence="6">Stimulates the secretion of gonadotropins.</text>
</comment>
<evidence type="ECO:0000256" key="1">
    <source>
        <dbReference type="ARBA" id="ARBA00004613"/>
    </source>
</evidence>
<sequence length="100" mass="11078">MSYLRPLLLLALLVLGTQISYAQHWSHGWYPGGKRALEGNPSLEASEEAKSWDGGERSLLKTLLVRASPESSQAYPDHHCSPKALGDKGNRFLLRHPSLI</sequence>
<reference evidence="9" key="2">
    <citation type="submission" date="2025-08" db="UniProtKB">
        <authorList>
            <consortium name="Ensembl"/>
        </authorList>
    </citation>
    <scope>IDENTIFICATION</scope>
</reference>
<dbReference type="PROSITE" id="PS00473">
    <property type="entry name" value="GNRH"/>
    <property type="match status" value="1"/>
</dbReference>
<reference evidence="9" key="3">
    <citation type="submission" date="2025-09" db="UniProtKB">
        <authorList>
            <consortium name="Ensembl"/>
        </authorList>
    </citation>
    <scope>IDENTIFICATION</scope>
</reference>
<feature type="region of interest" description="Disordered" evidence="7">
    <location>
        <begin position="70"/>
        <end position="89"/>
    </location>
</feature>
<feature type="compositionally biased region" description="Basic and acidic residues" evidence="7">
    <location>
        <begin position="76"/>
        <end position="89"/>
    </location>
</feature>
<feature type="chain" id="PRO_5029668168" description="Progonadoliberin" evidence="8">
    <location>
        <begin position="23"/>
        <end position="100"/>
    </location>
</feature>
<evidence type="ECO:0000256" key="8">
    <source>
        <dbReference type="SAM" id="SignalP"/>
    </source>
</evidence>
<comment type="subcellular location">
    <subcellularLocation>
        <location evidence="1 6">Secreted</location>
    </subcellularLocation>
</comment>
<dbReference type="Pfam" id="PF00446">
    <property type="entry name" value="GnRH"/>
    <property type="match status" value="1"/>
</dbReference>
<proteinExistence type="inferred from homology"/>
<keyword evidence="3" id="KW-0964">Secreted</keyword>